<evidence type="ECO:0000313" key="3">
    <source>
        <dbReference type="EMBL" id="MDX8127513.1"/>
    </source>
</evidence>
<keyword evidence="4" id="KW-1185">Reference proteome</keyword>
<name>A0ABU4UEE7_9GAMM</name>
<keyword evidence="1" id="KW-1133">Transmembrane helix</keyword>
<gene>
    <name evidence="3" type="ORF">QLH52_09480</name>
</gene>
<evidence type="ECO:0000256" key="2">
    <source>
        <dbReference type="SAM" id="SignalP"/>
    </source>
</evidence>
<evidence type="ECO:0008006" key="5">
    <source>
        <dbReference type="Google" id="ProtNLM"/>
    </source>
</evidence>
<evidence type="ECO:0000313" key="4">
    <source>
        <dbReference type="Proteomes" id="UP001284537"/>
    </source>
</evidence>
<keyword evidence="1" id="KW-0472">Membrane</keyword>
<feature type="chain" id="PRO_5047180254" description="Secreted protein (IPTL-CTERM system target)" evidence="2">
    <location>
        <begin position="22"/>
        <end position="177"/>
    </location>
</feature>
<accession>A0ABU4UEE7</accession>
<sequence>MKKYLTIICLVIASFSFQVNASTLSWSTITGYGPILGSLQSGQNSPQDLFGIVTGLRIETNVLDDWTFNLHNSSQVRVSVSSLEANTGSLLYAVNLDGSPLAKSAGPADEAWSFDGILTAGSHTINILGIAISLESTSGYQVNVSAMNAVVPIPAVGWVFSFFLFYMFRNMPRRRGY</sequence>
<keyword evidence="2" id="KW-0732">Signal</keyword>
<dbReference type="EMBL" id="JAXARY010000007">
    <property type="protein sequence ID" value="MDX8127513.1"/>
    <property type="molecule type" value="Genomic_DNA"/>
</dbReference>
<feature type="signal peptide" evidence="2">
    <location>
        <begin position="1"/>
        <end position="21"/>
    </location>
</feature>
<organism evidence="3 4">
    <name type="scientific">Methylomonas defluvii</name>
    <dbReference type="NCBI Taxonomy" id="3045149"/>
    <lineage>
        <taxon>Bacteria</taxon>
        <taxon>Pseudomonadati</taxon>
        <taxon>Pseudomonadota</taxon>
        <taxon>Gammaproteobacteria</taxon>
        <taxon>Methylococcales</taxon>
        <taxon>Methylococcaceae</taxon>
        <taxon>Methylomonas</taxon>
    </lineage>
</organism>
<feature type="transmembrane region" description="Helical" evidence="1">
    <location>
        <begin position="149"/>
        <end position="168"/>
    </location>
</feature>
<proteinExistence type="predicted"/>
<dbReference type="Proteomes" id="UP001284537">
    <property type="component" value="Unassembled WGS sequence"/>
</dbReference>
<evidence type="ECO:0000256" key="1">
    <source>
        <dbReference type="SAM" id="Phobius"/>
    </source>
</evidence>
<comment type="caution">
    <text evidence="3">The sequence shown here is derived from an EMBL/GenBank/DDBJ whole genome shotgun (WGS) entry which is preliminary data.</text>
</comment>
<dbReference type="RefSeq" id="WP_319961371.1">
    <property type="nucleotide sequence ID" value="NZ_JAXARY010000007.1"/>
</dbReference>
<keyword evidence="1" id="KW-0812">Transmembrane</keyword>
<protein>
    <recommendedName>
        <fullName evidence="5">Secreted protein (IPTL-CTERM system target)</fullName>
    </recommendedName>
</protein>
<reference evidence="3 4" key="1">
    <citation type="submission" date="2023-11" db="EMBL/GenBank/DDBJ databases">
        <authorList>
            <person name="Ouyang M.-Y."/>
        </authorList>
    </citation>
    <scope>NUCLEOTIDE SEQUENCE [LARGE SCALE GENOMIC DNA]</scope>
    <source>
        <strain evidence="3 4">OY6</strain>
    </source>
</reference>